<dbReference type="RefSeq" id="WP_095066221.1">
    <property type="nucleotide sequence ID" value="NZ_LT906470.1"/>
</dbReference>
<gene>
    <name evidence="3" type="primary">minD</name>
    <name evidence="3" type="ORF">SAMEA44547418_01305</name>
</gene>
<dbReference type="GO" id="GO:0051782">
    <property type="term" value="P:negative regulation of cell division"/>
    <property type="evidence" value="ECO:0007669"/>
    <property type="project" value="TreeGrafter"/>
</dbReference>
<keyword evidence="4" id="KW-1185">Reference proteome</keyword>
<protein>
    <submittedName>
        <fullName evidence="3">Cell division inhibitor MinD</fullName>
    </submittedName>
</protein>
<dbReference type="KEGG" id="vrm:44547418_01305"/>
<evidence type="ECO:0000313" key="4">
    <source>
        <dbReference type="Proteomes" id="UP000214973"/>
    </source>
</evidence>
<dbReference type="SUPFAM" id="SSF52540">
    <property type="entry name" value="P-loop containing nucleoside triphosphate hydrolases"/>
    <property type="match status" value="1"/>
</dbReference>
<dbReference type="InterPro" id="IPR027417">
    <property type="entry name" value="P-loop_NTPase"/>
</dbReference>
<evidence type="ECO:0000256" key="1">
    <source>
        <dbReference type="ARBA" id="ARBA00022741"/>
    </source>
</evidence>
<dbReference type="EMBL" id="LT906470">
    <property type="protein sequence ID" value="SNV69569.1"/>
    <property type="molecule type" value="Genomic_DNA"/>
</dbReference>
<keyword evidence="3" id="KW-0132">Cell division</keyword>
<dbReference type="GO" id="GO:0005829">
    <property type="term" value="C:cytosol"/>
    <property type="evidence" value="ECO:0007669"/>
    <property type="project" value="TreeGrafter"/>
</dbReference>
<accession>A0A239ZER8</accession>
<dbReference type="GO" id="GO:0016887">
    <property type="term" value="F:ATP hydrolysis activity"/>
    <property type="evidence" value="ECO:0007669"/>
    <property type="project" value="TreeGrafter"/>
</dbReference>
<evidence type="ECO:0000313" key="3">
    <source>
        <dbReference type="EMBL" id="SNV69569.1"/>
    </source>
</evidence>
<name>A0A239ZER8_9FIRM</name>
<dbReference type="Gene3D" id="3.40.50.300">
    <property type="entry name" value="P-loop containing nucleotide triphosphate hydrolases"/>
    <property type="match status" value="1"/>
</dbReference>
<evidence type="ECO:0000256" key="2">
    <source>
        <dbReference type="ARBA" id="ARBA00022840"/>
    </source>
</evidence>
<dbReference type="Pfam" id="PF10609">
    <property type="entry name" value="ParA"/>
    <property type="match status" value="1"/>
</dbReference>
<reference evidence="3 4" key="1">
    <citation type="submission" date="2017-06" db="EMBL/GenBank/DDBJ databases">
        <authorList>
            <consortium name="Pathogen Informatics"/>
        </authorList>
    </citation>
    <scope>NUCLEOTIDE SEQUENCE [LARGE SCALE GENOMIC DNA]</scope>
    <source>
        <strain evidence="3 4">NCTC12018</strain>
    </source>
</reference>
<dbReference type="AlphaFoldDB" id="A0A239ZER8"/>
<keyword evidence="3" id="KW-0131">Cell cycle</keyword>
<dbReference type="GO" id="GO:0009898">
    <property type="term" value="C:cytoplasmic side of plasma membrane"/>
    <property type="evidence" value="ECO:0007669"/>
    <property type="project" value="TreeGrafter"/>
</dbReference>
<dbReference type="InterPro" id="IPR050625">
    <property type="entry name" value="ParA/MinD_ATPase"/>
</dbReference>
<proteinExistence type="predicted"/>
<dbReference type="Proteomes" id="UP000214973">
    <property type="component" value="Chromosome 1"/>
</dbReference>
<keyword evidence="1" id="KW-0547">Nucleotide-binding</keyword>
<dbReference type="InterPro" id="IPR033756">
    <property type="entry name" value="YlxH/NBP35"/>
</dbReference>
<dbReference type="GO" id="GO:0005524">
    <property type="term" value="F:ATP binding"/>
    <property type="evidence" value="ECO:0007669"/>
    <property type="project" value="UniProtKB-KW"/>
</dbReference>
<organism evidence="3 4">
    <name type="scientific">Veillonella rodentium</name>
    <dbReference type="NCBI Taxonomy" id="248315"/>
    <lineage>
        <taxon>Bacteria</taxon>
        <taxon>Bacillati</taxon>
        <taxon>Bacillota</taxon>
        <taxon>Negativicutes</taxon>
        <taxon>Veillonellales</taxon>
        <taxon>Veillonellaceae</taxon>
        <taxon>Veillonella</taxon>
    </lineage>
</organism>
<dbReference type="PANTHER" id="PTHR43384">
    <property type="entry name" value="SEPTUM SITE-DETERMINING PROTEIN MIND HOMOLOG, CHLOROPLASTIC-RELATED"/>
    <property type="match status" value="1"/>
</dbReference>
<sequence length="307" mass="34513">MGEIIGVVSGKGGVGKTTVTACLGAALSNAGHRVLLCDGDFGLRDLDLVLGVADEVFYDALDVIEHKEYAEDAILPIGDNLDFLPASQKLRWEDMGRKKYKKLIKYLADRYDYVLIDAPAGIGKGIESILDLVNRCIVVTHPLWVSLRNGARMIQVCEEANIRDHVVVFNAVSTDDADISLYDMLDVIRSEYVGAMIPYDEKVLRYTQNGTLFDLLRTDAADLLKPLVDYVISGNTWDEQDILDRFNTYAEKRRRAKESTPMSTLASSGNTFFEGNRPVRYINRNGWTTQRLVLDAKQSLWRRIKLK</sequence>
<dbReference type="PANTHER" id="PTHR43384:SF6">
    <property type="entry name" value="SEPTUM SITE-DETERMINING PROTEIN MIND HOMOLOG, CHLOROPLASTIC"/>
    <property type="match status" value="1"/>
</dbReference>
<keyword evidence="2" id="KW-0067">ATP-binding</keyword>
<dbReference type="GO" id="GO:0051301">
    <property type="term" value="P:cell division"/>
    <property type="evidence" value="ECO:0007669"/>
    <property type="project" value="UniProtKB-KW"/>
</dbReference>